<feature type="binding site" evidence="4">
    <location>
        <position position="57"/>
    </location>
    <ligand>
        <name>substrate</name>
    </ligand>
</feature>
<evidence type="ECO:0000256" key="4">
    <source>
        <dbReference type="PIRSR" id="PIRSR001220-2"/>
    </source>
</evidence>
<organism evidence="7 8">
    <name type="scientific">Zeimonas arvi</name>
    <dbReference type="NCBI Taxonomy" id="2498847"/>
    <lineage>
        <taxon>Bacteria</taxon>
        <taxon>Pseudomonadati</taxon>
        <taxon>Pseudomonadota</taxon>
        <taxon>Betaproteobacteria</taxon>
        <taxon>Burkholderiales</taxon>
        <taxon>Burkholderiaceae</taxon>
        <taxon>Zeimonas</taxon>
    </lineage>
</organism>
<dbReference type="PANTHER" id="PTHR11707">
    <property type="entry name" value="L-ASPARAGINASE"/>
    <property type="match status" value="1"/>
</dbReference>
<dbReference type="PIRSF" id="PIRSF500176">
    <property type="entry name" value="L_ASNase"/>
    <property type="match status" value="1"/>
</dbReference>
<comment type="similarity">
    <text evidence="1">Belongs to the asparaginase 1 family.</text>
</comment>
<dbReference type="PROSITE" id="PS51732">
    <property type="entry name" value="ASN_GLN_ASE_3"/>
    <property type="match status" value="1"/>
</dbReference>
<feature type="binding site" evidence="4">
    <location>
        <begin position="95"/>
        <end position="96"/>
    </location>
    <ligand>
        <name>substrate</name>
    </ligand>
</feature>
<reference evidence="7 8" key="1">
    <citation type="submission" date="2019-06" db="EMBL/GenBank/DDBJ databases">
        <title>Quisquiliibacterium sp. nov., isolated from a maize field.</title>
        <authorList>
            <person name="Lin S.-Y."/>
            <person name="Tsai C.-F."/>
            <person name="Young C.-C."/>
        </authorList>
    </citation>
    <scope>NUCLEOTIDE SEQUENCE [LARGE SCALE GENOMIC DNA]</scope>
    <source>
        <strain evidence="7 8">CC-CFT501</strain>
    </source>
</reference>
<evidence type="ECO:0000256" key="2">
    <source>
        <dbReference type="ARBA" id="ARBA00022801"/>
    </source>
</evidence>
<dbReference type="SFLD" id="SFLDS00057">
    <property type="entry name" value="Glutaminase/Asparaginase"/>
    <property type="match status" value="1"/>
</dbReference>
<dbReference type="InterPro" id="IPR004550">
    <property type="entry name" value="AsnASE_II"/>
</dbReference>
<dbReference type="PRINTS" id="PR00139">
    <property type="entry name" value="ASNGLNASE"/>
</dbReference>
<dbReference type="Pfam" id="PF17763">
    <property type="entry name" value="Asparaginase_C"/>
    <property type="match status" value="1"/>
</dbReference>
<dbReference type="InterPro" id="IPR027473">
    <property type="entry name" value="L-asparaginase_C"/>
</dbReference>
<dbReference type="GO" id="GO:0006528">
    <property type="term" value="P:asparagine metabolic process"/>
    <property type="evidence" value="ECO:0007669"/>
    <property type="project" value="InterPro"/>
</dbReference>
<dbReference type="InterPro" id="IPR006034">
    <property type="entry name" value="Asparaginase/glutaminase-like"/>
</dbReference>
<dbReference type="PANTHER" id="PTHR11707:SF28">
    <property type="entry name" value="60 KDA LYSOPHOSPHOLIPASE"/>
    <property type="match status" value="1"/>
</dbReference>
<dbReference type="EMBL" id="VDUY01000001">
    <property type="protein sequence ID" value="TXL68422.1"/>
    <property type="molecule type" value="Genomic_DNA"/>
</dbReference>
<dbReference type="SUPFAM" id="SSF53774">
    <property type="entry name" value="Glutaminase/Asparaginase"/>
    <property type="match status" value="1"/>
</dbReference>
<evidence type="ECO:0000259" key="6">
    <source>
        <dbReference type="Pfam" id="PF17763"/>
    </source>
</evidence>
<evidence type="ECO:0000313" key="7">
    <source>
        <dbReference type="EMBL" id="TXL68422.1"/>
    </source>
</evidence>
<comment type="caution">
    <text evidence="7">The sequence shown here is derived from an EMBL/GenBank/DDBJ whole genome shotgun (WGS) entry which is preliminary data.</text>
</comment>
<evidence type="ECO:0000313" key="8">
    <source>
        <dbReference type="Proteomes" id="UP000321548"/>
    </source>
</evidence>
<dbReference type="InterPro" id="IPR027474">
    <property type="entry name" value="L-asparaginase_N"/>
</dbReference>
<feature type="domain" description="L-asparaginase N-terminal" evidence="5">
    <location>
        <begin position="5"/>
        <end position="199"/>
    </location>
</feature>
<feature type="domain" description="Asparaginase/glutaminase C-terminal" evidence="6">
    <location>
        <begin position="219"/>
        <end position="333"/>
    </location>
</feature>
<keyword evidence="8" id="KW-1185">Reference proteome</keyword>
<evidence type="ECO:0000256" key="3">
    <source>
        <dbReference type="PIRSR" id="PIRSR001220-1"/>
    </source>
</evidence>
<dbReference type="Gene3D" id="3.40.50.40">
    <property type="match status" value="1"/>
</dbReference>
<dbReference type="InterPro" id="IPR040919">
    <property type="entry name" value="Asparaginase_C"/>
</dbReference>
<dbReference type="OrthoDB" id="9788068at2"/>
<protein>
    <submittedName>
        <fullName evidence="7">Asparaginase</fullName>
    </submittedName>
</protein>
<gene>
    <name evidence="7" type="ORF">FHP08_01680</name>
</gene>
<evidence type="ECO:0000256" key="1">
    <source>
        <dbReference type="ARBA" id="ARBA00010518"/>
    </source>
</evidence>
<feature type="active site" description="O-isoaspartyl threonine intermediate" evidence="3">
    <location>
        <position position="14"/>
    </location>
</feature>
<keyword evidence="2" id="KW-0378">Hydrolase</keyword>
<dbReference type="InterPro" id="IPR036152">
    <property type="entry name" value="Asp/glu_Ase-like_sf"/>
</dbReference>
<dbReference type="InterPro" id="IPR037152">
    <property type="entry name" value="L-asparaginase_N_sf"/>
</dbReference>
<dbReference type="AlphaFoldDB" id="A0A5C8P473"/>
<dbReference type="Pfam" id="PF00710">
    <property type="entry name" value="Asparaginase"/>
    <property type="match status" value="1"/>
</dbReference>
<evidence type="ECO:0000259" key="5">
    <source>
        <dbReference type="Pfam" id="PF00710"/>
    </source>
</evidence>
<dbReference type="Gene3D" id="3.40.50.1170">
    <property type="entry name" value="L-asparaginase, N-terminal domain"/>
    <property type="match status" value="1"/>
</dbReference>
<dbReference type="PIRSF" id="PIRSF001220">
    <property type="entry name" value="L-ASNase_gatD"/>
    <property type="match status" value="1"/>
</dbReference>
<accession>A0A5C8P473</accession>
<dbReference type="CDD" id="cd08964">
    <property type="entry name" value="L-asparaginase_II"/>
    <property type="match status" value="1"/>
</dbReference>
<sequence length="338" mass="34344">MAMARVLVVSLGGTITMTQGGSAGIVPTLTAADLIRSVPGIEKVAEFEAISPMRLASASLPVDELIALAAMLRERLVAGASEPGTVDGAVVIQGTDTIEETAWLLDLLVGGDKPVVVTGAMRGPQAPGADGPANLLSAAIVAASPAAVGLGVTVVLNDQVHAARYVRKAHTALPSAFASPLAGPVGLVAEGRLSVFLRPPRTEPIAMPAHWRERPEAPVALLRMALGDDGRLLRALPALGYRGVVVEGMGAGHVPQDVAPLFDALAASVPVVLATRAHAGPAFTRTYGYPGSEIDLLGRGLIPGGALGGLKARVLLMLLLRAGQSGAPLAEAFAARAN</sequence>
<dbReference type="SMART" id="SM00870">
    <property type="entry name" value="Asparaginase"/>
    <property type="match status" value="1"/>
</dbReference>
<dbReference type="Proteomes" id="UP000321548">
    <property type="component" value="Unassembled WGS sequence"/>
</dbReference>
<name>A0A5C8P473_9BURK</name>
<dbReference type="GO" id="GO:0004067">
    <property type="term" value="F:asparaginase activity"/>
    <property type="evidence" value="ECO:0007669"/>
    <property type="project" value="UniProtKB-UniRule"/>
</dbReference>
<proteinExistence type="inferred from homology"/>